<keyword evidence="4" id="KW-1185">Reference proteome</keyword>
<protein>
    <submittedName>
        <fullName evidence="3">Outer membrane protein beta-barrel domain-containing protein</fullName>
    </submittedName>
</protein>
<organism evidence="3 4">
    <name type="scientific">Flavobacterium fluvii</name>
    <dbReference type="NCBI Taxonomy" id="468056"/>
    <lineage>
        <taxon>Bacteria</taxon>
        <taxon>Pseudomonadati</taxon>
        <taxon>Bacteroidota</taxon>
        <taxon>Flavobacteriia</taxon>
        <taxon>Flavobacteriales</taxon>
        <taxon>Flavobacteriaceae</taxon>
        <taxon>Flavobacterium</taxon>
    </lineage>
</organism>
<accession>A0A1M5M8P1</accession>
<evidence type="ECO:0000313" key="3">
    <source>
        <dbReference type="EMBL" id="SHG73622.1"/>
    </source>
</evidence>
<dbReference type="EMBL" id="FQWB01000006">
    <property type="protein sequence ID" value="SHG73622.1"/>
    <property type="molecule type" value="Genomic_DNA"/>
</dbReference>
<dbReference type="RefSeq" id="WP_073371327.1">
    <property type="nucleotide sequence ID" value="NZ_FQWB01000006.1"/>
</dbReference>
<evidence type="ECO:0000259" key="2">
    <source>
        <dbReference type="Pfam" id="PF13568"/>
    </source>
</evidence>
<gene>
    <name evidence="3" type="ORF">SAMN05443549_10678</name>
</gene>
<reference evidence="4" key="1">
    <citation type="submission" date="2016-11" db="EMBL/GenBank/DDBJ databases">
        <authorList>
            <person name="Varghese N."/>
            <person name="Submissions S."/>
        </authorList>
    </citation>
    <scope>NUCLEOTIDE SEQUENCE [LARGE SCALE GENOMIC DNA]</scope>
    <source>
        <strain evidence="4">DSM 19978</strain>
    </source>
</reference>
<feature type="chain" id="PRO_5012047781" evidence="1">
    <location>
        <begin position="21"/>
        <end position="211"/>
    </location>
</feature>
<feature type="domain" description="Outer membrane protein beta-barrel" evidence="2">
    <location>
        <begin position="20"/>
        <end position="179"/>
    </location>
</feature>
<keyword evidence="1" id="KW-0732">Signal</keyword>
<name>A0A1M5M8P1_9FLAO</name>
<evidence type="ECO:0000256" key="1">
    <source>
        <dbReference type="SAM" id="SignalP"/>
    </source>
</evidence>
<dbReference type="OrthoDB" id="947434at2"/>
<feature type="signal peptide" evidence="1">
    <location>
        <begin position="1"/>
        <end position="20"/>
    </location>
</feature>
<dbReference type="InterPro" id="IPR025665">
    <property type="entry name" value="Beta-barrel_OMP_2"/>
</dbReference>
<dbReference type="Proteomes" id="UP000184516">
    <property type="component" value="Unassembled WGS sequence"/>
</dbReference>
<proteinExistence type="predicted"/>
<dbReference type="Pfam" id="PF13568">
    <property type="entry name" value="OMP_b-brl_2"/>
    <property type="match status" value="1"/>
</dbReference>
<dbReference type="AlphaFoldDB" id="A0A1M5M8P1"/>
<sequence>MKKVILMLAFVTVTVTNGNAQYTTDNRETLSFGLKLGANYSNVYDSDNEDFVADSKFGFAAGAFVAIPFGTFIGIQPEVLYSQKGFKSSGTYFGSSYEMTRTTDFIDVPLLFAVKPIEQVTVLFGPQFSYLLKQKDEFTGGNINSIQQQEFDNDDITKNIMGLTGGVDINVDKLVFGLRTGWDIKTNEGDGNSSTPRYKNMWHQLTMGYKF</sequence>
<dbReference type="STRING" id="468056.SAMN05443549_10678"/>
<evidence type="ECO:0000313" key="4">
    <source>
        <dbReference type="Proteomes" id="UP000184516"/>
    </source>
</evidence>